<dbReference type="AlphaFoldDB" id="A0A1D8TT83"/>
<reference evidence="2" key="1">
    <citation type="submission" date="2016-10" db="EMBL/GenBank/DDBJ databases">
        <title>Comparative genomics uncovers the prolific and rare metabolic potential of the cyanobacterial genus Moorea.</title>
        <authorList>
            <person name="Leao T."/>
            <person name="Castelao G."/>
            <person name="Korobeynikov A."/>
            <person name="Monroe E.A."/>
            <person name="Podell S."/>
            <person name="Glukhov E."/>
            <person name="Allen E."/>
            <person name="Gerwick W.H."/>
            <person name="Gerwick L."/>
        </authorList>
    </citation>
    <scope>NUCLEOTIDE SEQUENCE [LARGE SCALE GENOMIC DNA]</scope>
    <source>
        <strain evidence="2">PAL-8-15-08-1</strain>
    </source>
</reference>
<name>A0A1D8TT83_9CYAN</name>
<dbReference type="EMBL" id="CP017599">
    <property type="protein sequence ID" value="AOX00872.1"/>
    <property type="molecule type" value="Genomic_DNA"/>
</dbReference>
<evidence type="ECO:0008006" key="3">
    <source>
        <dbReference type="Google" id="ProtNLM"/>
    </source>
</evidence>
<dbReference type="KEGG" id="mpro:BJP34_16740"/>
<gene>
    <name evidence="1" type="ORF">BJP34_16740</name>
</gene>
<dbReference type="Proteomes" id="UP000177870">
    <property type="component" value="Chromosome"/>
</dbReference>
<evidence type="ECO:0000313" key="2">
    <source>
        <dbReference type="Proteomes" id="UP000177870"/>
    </source>
</evidence>
<accession>A0A1D8TT83</accession>
<proteinExistence type="predicted"/>
<sequence length="100" mass="11860">MFDETSRYYYLETEKFTNPDGRIIAYKRRRFLPQSDKLQLQVELTVNEGDRLDRIANTYIGSPEMFWQVCDANNTMNPFELLDPPGKQIRIPQPYVIEPI</sequence>
<dbReference type="STRING" id="1458985.BJP34_16740"/>
<dbReference type="OrthoDB" id="9809850at2"/>
<protein>
    <recommendedName>
        <fullName evidence="3">LysM domain-containing protein</fullName>
    </recommendedName>
</protein>
<organism evidence="1 2">
    <name type="scientific">Moorena producens PAL-8-15-08-1</name>
    <dbReference type="NCBI Taxonomy" id="1458985"/>
    <lineage>
        <taxon>Bacteria</taxon>
        <taxon>Bacillati</taxon>
        <taxon>Cyanobacteriota</taxon>
        <taxon>Cyanophyceae</taxon>
        <taxon>Coleofasciculales</taxon>
        <taxon>Coleofasciculaceae</taxon>
        <taxon>Moorena</taxon>
    </lineage>
</organism>
<evidence type="ECO:0000313" key="1">
    <source>
        <dbReference type="EMBL" id="AOX00872.1"/>
    </source>
</evidence>
<dbReference type="RefSeq" id="WP_070393323.1">
    <property type="nucleotide sequence ID" value="NZ_CP017599.1"/>
</dbReference>